<dbReference type="Proteomes" id="UP000025227">
    <property type="component" value="Unplaced"/>
</dbReference>
<reference evidence="2" key="1">
    <citation type="submission" date="2020-12" db="UniProtKB">
        <authorList>
            <consortium name="WormBaseParasite"/>
        </authorList>
    </citation>
    <scope>IDENTIFICATION</scope>
    <source>
        <strain evidence="2">MHco3</strain>
    </source>
</reference>
<evidence type="ECO:0000313" key="1">
    <source>
        <dbReference type="Proteomes" id="UP000025227"/>
    </source>
</evidence>
<sequence length="236" mass="26682">MLFQSSTREQTIFSRSALDPLFSAWRELRSSGNEAPRLWSTGSFASLASLWEDSVRDNIDEEYDRPVVHLHDCAKRAESLKDVKKRLPSKTLKLIRQSGIARAAGNNQLTSELARQCREAIKEDLSERRAAVSAEAAEAGKSICKARRSFVNCKTKMTFYCRPNGTVTASRRALERVIYNFRSDLFDSHVCMPIYHLRQDGYVVPSVLQRIPARVRIATDGHVDFVAFLRISVGNT</sequence>
<dbReference type="AlphaFoldDB" id="A0A7I4Y3J1"/>
<protein>
    <submittedName>
        <fullName evidence="2">Uncharacterized protein</fullName>
    </submittedName>
</protein>
<keyword evidence="1" id="KW-1185">Reference proteome</keyword>
<name>A0A7I4Y3J1_HAECO</name>
<dbReference type="WBParaSite" id="HCON_00050610-00001">
    <property type="protein sequence ID" value="HCON_00050610-00001"/>
    <property type="gene ID" value="HCON_00050610"/>
</dbReference>
<organism evidence="1 2">
    <name type="scientific">Haemonchus contortus</name>
    <name type="common">Barber pole worm</name>
    <dbReference type="NCBI Taxonomy" id="6289"/>
    <lineage>
        <taxon>Eukaryota</taxon>
        <taxon>Metazoa</taxon>
        <taxon>Ecdysozoa</taxon>
        <taxon>Nematoda</taxon>
        <taxon>Chromadorea</taxon>
        <taxon>Rhabditida</taxon>
        <taxon>Rhabditina</taxon>
        <taxon>Rhabditomorpha</taxon>
        <taxon>Strongyloidea</taxon>
        <taxon>Trichostrongylidae</taxon>
        <taxon>Haemonchus</taxon>
    </lineage>
</organism>
<accession>A0A7I4Y3J1</accession>
<evidence type="ECO:0000313" key="2">
    <source>
        <dbReference type="WBParaSite" id="HCON_00050610-00001"/>
    </source>
</evidence>
<proteinExistence type="predicted"/>